<dbReference type="InterPro" id="IPR016187">
    <property type="entry name" value="CTDL_fold"/>
</dbReference>
<dbReference type="OrthoDB" id="5858677at2759"/>
<evidence type="ECO:0000313" key="1">
    <source>
        <dbReference type="EMBL" id="KAG8237445.1"/>
    </source>
</evidence>
<reference evidence="1" key="2">
    <citation type="submission" date="2017-10" db="EMBL/GenBank/DDBJ databases">
        <title>Ladona fulva Genome sequencing and assembly.</title>
        <authorList>
            <person name="Murali S."/>
            <person name="Richards S."/>
            <person name="Bandaranaike D."/>
            <person name="Bellair M."/>
            <person name="Blankenburg K."/>
            <person name="Chao H."/>
            <person name="Dinh H."/>
            <person name="Doddapaneni H."/>
            <person name="Dugan-Rocha S."/>
            <person name="Elkadiri S."/>
            <person name="Gnanaolivu R."/>
            <person name="Hernandez B."/>
            <person name="Skinner E."/>
            <person name="Javaid M."/>
            <person name="Lee S."/>
            <person name="Li M."/>
            <person name="Ming W."/>
            <person name="Munidasa M."/>
            <person name="Muniz J."/>
            <person name="Nguyen L."/>
            <person name="Hughes D."/>
            <person name="Osuji N."/>
            <person name="Pu L.-L."/>
            <person name="Puazo M."/>
            <person name="Qu C."/>
            <person name="Quiroz J."/>
            <person name="Raj R."/>
            <person name="Weissenberger G."/>
            <person name="Xin Y."/>
            <person name="Zou X."/>
            <person name="Han Y."/>
            <person name="Worley K."/>
            <person name="Muzny D."/>
            <person name="Gibbs R."/>
        </authorList>
    </citation>
    <scope>NUCLEOTIDE SEQUENCE</scope>
    <source>
        <strain evidence="1">Sampled in the wild</strain>
    </source>
</reference>
<reference evidence="1" key="1">
    <citation type="submission" date="2013-04" db="EMBL/GenBank/DDBJ databases">
        <authorList>
            <person name="Qu J."/>
            <person name="Murali S.C."/>
            <person name="Bandaranaike D."/>
            <person name="Bellair M."/>
            <person name="Blankenburg K."/>
            <person name="Chao H."/>
            <person name="Dinh H."/>
            <person name="Doddapaneni H."/>
            <person name="Downs B."/>
            <person name="Dugan-Rocha S."/>
            <person name="Elkadiri S."/>
            <person name="Gnanaolivu R.D."/>
            <person name="Hernandez B."/>
            <person name="Javaid M."/>
            <person name="Jayaseelan J.C."/>
            <person name="Lee S."/>
            <person name="Li M."/>
            <person name="Ming W."/>
            <person name="Munidasa M."/>
            <person name="Muniz J."/>
            <person name="Nguyen L."/>
            <person name="Ongeri F."/>
            <person name="Osuji N."/>
            <person name="Pu L.-L."/>
            <person name="Puazo M."/>
            <person name="Qu C."/>
            <person name="Quiroz J."/>
            <person name="Raj R."/>
            <person name="Weissenberger G."/>
            <person name="Xin Y."/>
            <person name="Zou X."/>
            <person name="Han Y."/>
            <person name="Richards S."/>
            <person name="Worley K."/>
            <person name="Muzny D."/>
            <person name="Gibbs R."/>
        </authorList>
    </citation>
    <scope>NUCLEOTIDE SEQUENCE</scope>
    <source>
        <strain evidence="1">Sampled in the wild</strain>
    </source>
</reference>
<evidence type="ECO:0008006" key="3">
    <source>
        <dbReference type="Google" id="ProtNLM"/>
    </source>
</evidence>
<dbReference type="EMBL" id="KZ309171">
    <property type="protein sequence ID" value="KAG8237445.1"/>
    <property type="molecule type" value="Genomic_DNA"/>
</dbReference>
<name>A0A8K0KMA3_LADFU</name>
<keyword evidence="2" id="KW-1185">Reference proteome</keyword>
<protein>
    <recommendedName>
        <fullName evidence="3">C-type lectin domain-containing protein</fullName>
    </recommendedName>
</protein>
<dbReference type="Proteomes" id="UP000792457">
    <property type="component" value="Unassembled WGS sequence"/>
</dbReference>
<accession>A0A8K0KMA3</accession>
<dbReference type="CDD" id="cd00037">
    <property type="entry name" value="CLECT"/>
    <property type="match status" value="1"/>
</dbReference>
<dbReference type="SUPFAM" id="SSF56436">
    <property type="entry name" value="C-type lectin-like"/>
    <property type="match status" value="1"/>
</dbReference>
<dbReference type="AlphaFoldDB" id="A0A8K0KMA3"/>
<sequence>MQDLVAVDAIVNISGAWYLPDMDSSVFLRHFREKVTWPEADNICKQHHGTLATGKCYAYLPRIFYSGFK</sequence>
<comment type="caution">
    <text evidence="1">The sequence shown here is derived from an EMBL/GenBank/DDBJ whole genome shotgun (WGS) entry which is preliminary data.</text>
</comment>
<organism evidence="1 2">
    <name type="scientific">Ladona fulva</name>
    <name type="common">Scarce chaser dragonfly</name>
    <name type="synonym">Libellula fulva</name>
    <dbReference type="NCBI Taxonomy" id="123851"/>
    <lineage>
        <taxon>Eukaryota</taxon>
        <taxon>Metazoa</taxon>
        <taxon>Ecdysozoa</taxon>
        <taxon>Arthropoda</taxon>
        <taxon>Hexapoda</taxon>
        <taxon>Insecta</taxon>
        <taxon>Pterygota</taxon>
        <taxon>Palaeoptera</taxon>
        <taxon>Odonata</taxon>
        <taxon>Epiprocta</taxon>
        <taxon>Anisoptera</taxon>
        <taxon>Libelluloidea</taxon>
        <taxon>Libellulidae</taxon>
        <taxon>Ladona</taxon>
    </lineage>
</organism>
<gene>
    <name evidence="1" type="ORF">J437_LFUL017619</name>
</gene>
<evidence type="ECO:0000313" key="2">
    <source>
        <dbReference type="Proteomes" id="UP000792457"/>
    </source>
</evidence>
<proteinExistence type="predicted"/>